<name>A0A2L0HG87_RHIFR</name>
<gene>
    <name evidence="1" type="ORF">NXT3_PC01331</name>
</gene>
<protein>
    <submittedName>
        <fullName evidence="1">Uncharacterized protein</fullName>
    </submittedName>
</protein>
<proteinExistence type="predicted"/>
<dbReference type="EMBL" id="CP024310">
    <property type="protein sequence ID" value="AUX80483.1"/>
    <property type="molecule type" value="Genomic_DNA"/>
</dbReference>
<reference evidence="1 2" key="1">
    <citation type="submission" date="2017-10" db="EMBL/GenBank/DDBJ databases">
        <title>Analysis of the genome sequences of Rhizobium populations associated to common bean (phaseolus vulgaris).</title>
        <authorList>
            <person name="Bustos P."/>
            <person name="Santamaria R.I."/>
            <person name="Miranda-Sanchez F."/>
            <person name="Perez-Carrascal O."/>
            <person name="Juarez S."/>
            <person name="Lozano L."/>
            <person name="Martinez-Flores I."/>
            <person name="Vinuesa P."/>
            <person name="Martinez-Romero E."/>
            <person name="Cevallos M.A."/>
            <person name="Romero D."/>
            <person name="Davila G."/>
            <person name="Gonzalez V."/>
        </authorList>
    </citation>
    <scope>NUCLEOTIDE SEQUENCE [LARGE SCALE GENOMIC DNA]</scope>
    <source>
        <strain evidence="1 2">NXT3</strain>
        <plasmid evidence="2">Plasmid psfrenxt3c</plasmid>
    </source>
</reference>
<organism evidence="1 2">
    <name type="scientific">Rhizobium fredii</name>
    <name type="common">Sinorhizobium fredii</name>
    <dbReference type="NCBI Taxonomy" id="380"/>
    <lineage>
        <taxon>Bacteria</taxon>
        <taxon>Pseudomonadati</taxon>
        <taxon>Pseudomonadota</taxon>
        <taxon>Alphaproteobacteria</taxon>
        <taxon>Hyphomicrobiales</taxon>
        <taxon>Rhizobiaceae</taxon>
        <taxon>Sinorhizobium/Ensifer group</taxon>
        <taxon>Sinorhizobium</taxon>
    </lineage>
</organism>
<accession>A0A2L0HG87</accession>
<geneLocation type="plasmid" evidence="2">
    <name>psfrenxt3c</name>
</geneLocation>
<sequence>MRGKSHPLLEEALEAHGGHARWRAFRGIASTIRTGGKLWELKGAPLIPVPRRATSEFRRQWTRVTPFGEPDWTMTWTPEHVEITAGDGSVIAHRENGREAFDRSFKGQWDPLNLAYFNGYAMWTYHAAPFVFGEPGYEARDVAPIDNEGVKLRGVAVRFPEGVHSHTREQRFYFDPQGLLRRHDYTVDVWADTPAAHFISDYVDVDGLKYPTRRSVFTIKPDGALDRDFTAVTIELSDYALF</sequence>
<dbReference type="Proteomes" id="UP000239340">
    <property type="component" value="Plasmid pSfreNXT3c"/>
</dbReference>
<evidence type="ECO:0000313" key="1">
    <source>
        <dbReference type="EMBL" id="AUX80483.1"/>
    </source>
</evidence>
<evidence type="ECO:0000313" key="2">
    <source>
        <dbReference type="Proteomes" id="UP000239340"/>
    </source>
</evidence>
<keyword evidence="1" id="KW-0614">Plasmid</keyword>
<dbReference type="RefSeq" id="WP_199773426.1">
    <property type="nucleotide sequence ID" value="NZ_CP024310.1"/>
</dbReference>
<dbReference type="AlphaFoldDB" id="A0A2L0HG87"/>